<keyword evidence="2 5" id="KW-0812">Transmembrane</keyword>
<proteinExistence type="inferred from homology"/>
<evidence type="ECO:0000256" key="2">
    <source>
        <dbReference type="ARBA" id="ARBA00022692"/>
    </source>
</evidence>
<evidence type="ECO:0000259" key="7">
    <source>
        <dbReference type="Pfam" id="PF02096"/>
    </source>
</evidence>
<feature type="transmembrane region" description="Helical" evidence="6">
    <location>
        <begin position="304"/>
        <end position="325"/>
    </location>
</feature>
<feature type="non-terminal residue" evidence="8">
    <location>
        <position position="394"/>
    </location>
</feature>
<feature type="transmembrane region" description="Helical" evidence="6">
    <location>
        <begin position="120"/>
        <end position="142"/>
    </location>
</feature>
<evidence type="ECO:0000256" key="4">
    <source>
        <dbReference type="ARBA" id="ARBA00023136"/>
    </source>
</evidence>
<evidence type="ECO:0000256" key="3">
    <source>
        <dbReference type="ARBA" id="ARBA00022989"/>
    </source>
</evidence>
<dbReference type="CDD" id="cd20069">
    <property type="entry name" value="5TM_Oxa1-like"/>
    <property type="match status" value="1"/>
</dbReference>
<comment type="similarity">
    <text evidence="5">Belongs to the OXA1/ALB3/YidC family.</text>
</comment>
<dbReference type="EMBL" id="JACVVK020000247">
    <property type="protein sequence ID" value="KAK7482301.1"/>
    <property type="molecule type" value="Genomic_DNA"/>
</dbReference>
<evidence type="ECO:0000256" key="5">
    <source>
        <dbReference type="RuleBase" id="RU003945"/>
    </source>
</evidence>
<dbReference type="InterPro" id="IPR001708">
    <property type="entry name" value="YidC/ALB3/OXA1/COX18"/>
</dbReference>
<keyword evidence="9" id="KW-1185">Reference proteome</keyword>
<evidence type="ECO:0000256" key="6">
    <source>
        <dbReference type="SAM" id="Phobius"/>
    </source>
</evidence>
<dbReference type="InterPro" id="IPR028055">
    <property type="entry name" value="YidC/Oxa/ALB_C"/>
</dbReference>
<organism evidence="8 9">
    <name type="scientific">Batillaria attramentaria</name>
    <dbReference type="NCBI Taxonomy" id="370345"/>
    <lineage>
        <taxon>Eukaryota</taxon>
        <taxon>Metazoa</taxon>
        <taxon>Spiralia</taxon>
        <taxon>Lophotrochozoa</taxon>
        <taxon>Mollusca</taxon>
        <taxon>Gastropoda</taxon>
        <taxon>Caenogastropoda</taxon>
        <taxon>Sorbeoconcha</taxon>
        <taxon>Cerithioidea</taxon>
        <taxon>Batillariidae</taxon>
        <taxon>Batillaria</taxon>
    </lineage>
</organism>
<name>A0ABD0K4N8_9CAEN</name>
<evidence type="ECO:0000313" key="9">
    <source>
        <dbReference type="Proteomes" id="UP001519460"/>
    </source>
</evidence>
<comment type="caution">
    <text evidence="8">The sequence shown here is derived from an EMBL/GenBank/DDBJ whole genome shotgun (WGS) entry which is preliminary data.</text>
</comment>
<reference evidence="8 9" key="1">
    <citation type="journal article" date="2023" name="Sci. Data">
        <title>Genome assembly of the Korean intertidal mud-creeper Batillaria attramentaria.</title>
        <authorList>
            <person name="Patra A.K."/>
            <person name="Ho P.T."/>
            <person name="Jun S."/>
            <person name="Lee S.J."/>
            <person name="Kim Y."/>
            <person name="Won Y.J."/>
        </authorList>
    </citation>
    <scope>NUCLEOTIDE SEQUENCE [LARGE SCALE GENOMIC DNA]</scope>
    <source>
        <strain evidence="8">Wonlab-2016</strain>
    </source>
</reference>
<dbReference type="Pfam" id="PF02096">
    <property type="entry name" value="60KD_IMP"/>
    <property type="match status" value="1"/>
</dbReference>
<accession>A0ABD0K4N8</accession>
<dbReference type="PANTHER" id="PTHR12428">
    <property type="entry name" value="OXA1"/>
    <property type="match status" value="1"/>
</dbReference>
<comment type="subcellular location">
    <subcellularLocation>
        <location evidence="1 5">Membrane</location>
        <topology evidence="1 5">Multi-pass membrane protein</topology>
    </subcellularLocation>
</comment>
<dbReference type="GO" id="GO:0016020">
    <property type="term" value="C:membrane"/>
    <property type="evidence" value="ECO:0007669"/>
    <property type="project" value="UniProtKB-SubCell"/>
</dbReference>
<evidence type="ECO:0000256" key="1">
    <source>
        <dbReference type="ARBA" id="ARBA00004141"/>
    </source>
</evidence>
<keyword evidence="4 6" id="KW-0472">Membrane</keyword>
<keyword evidence="3 6" id="KW-1133">Transmembrane helix</keyword>
<feature type="domain" description="Membrane insertase YidC/Oxa/ALB C-terminal" evidence="7">
    <location>
        <begin position="120"/>
        <end position="338"/>
    </location>
</feature>
<dbReference type="GO" id="GO:0051205">
    <property type="term" value="P:protein insertion into membrane"/>
    <property type="evidence" value="ECO:0007669"/>
    <property type="project" value="UniProtKB-ARBA"/>
</dbReference>
<dbReference type="AlphaFoldDB" id="A0ABD0K4N8"/>
<sequence>MAMSRRTVSMAVCVCKRSVIQRPEKRFAVVCYSQMNPAQPFDESNSRRCYSSSTLSGRGCVSLKRDTLLLSDDRLKPSHLLSSRHFSAETYNKYFSPDVAPMGYAQKVLESVHSATGLPWWASIALTTVVLRGVVTLPLAVYSMRIMAKVELLQPEIAKLSKELRREVAMAVKKFAWNEKTARFKYNSTMKKLIKDLYIRENCHPAKSSLVLWFQIPLWICLSFALRNMSGAVPTAATDLEPRVLCADLKTEGALWFPDLTVPDATWILPLAMGITNLLNIEMHTLTAKNVGKFQKGLVTVMRLFCLVMVPIGAAVPSCMCYYWLCSSVFGLTQNIVFKFPKVRRFLRLPQTPNRGRRVPTTQHTDSRVLGAEAGALYGYMLRTLSSTKYDTPG</sequence>
<dbReference type="PANTHER" id="PTHR12428:SF65">
    <property type="entry name" value="CYTOCHROME C OXIDASE ASSEMBLY PROTEIN COX18, MITOCHONDRIAL"/>
    <property type="match status" value="1"/>
</dbReference>
<gene>
    <name evidence="8" type="ORF">BaRGS_00026429</name>
</gene>
<evidence type="ECO:0000313" key="8">
    <source>
        <dbReference type="EMBL" id="KAK7482301.1"/>
    </source>
</evidence>
<protein>
    <recommendedName>
        <fullName evidence="7">Membrane insertase YidC/Oxa/ALB C-terminal domain-containing protein</fullName>
    </recommendedName>
</protein>
<dbReference type="Proteomes" id="UP001519460">
    <property type="component" value="Unassembled WGS sequence"/>
</dbReference>